<dbReference type="EMBL" id="AP021875">
    <property type="protein sequence ID" value="BBO76128.1"/>
    <property type="molecule type" value="Genomic_DNA"/>
</dbReference>
<reference evidence="4 5" key="1">
    <citation type="submission" date="2019-11" db="EMBL/GenBank/DDBJ databases">
        <title>Comparative genomics of hydrocarbon-degrading Desulfosarcina strains.</title>
        <authorList>
            <person name="Watanabe M."/>
            <person name="Kojima H."/>
            <person name="Fukui M."/>
        </authorList>
    </citation>
    <scope>NUCLEOTIDE SEQUENCE [LARGE SCALE GENOMIC DNA]</scope>
    <source>
        <strain evidence="4 5">PP31</strain>
    </source>
</reference>
<dbReference type="GO" id="GO:0002098">
    <property type="term" value="P:tRNA wobble uridine modification"/>
    <property type="evidence" value="ECO:0007669"/>
    <property type="project" value="InterPro"/>
</dbReference>
<name>A0A5K7Z543_9BACT</name>
<sequence>MRVYRLRSLAEVVQFLLVDLHAMSHLEDLGNDPVIGTFLPELIRLVDRKTAEISQQNKKGRELEGALEDLPRAEPSSVDANRDRIRIGAAGDLDKSSKEALFNALCRLKPWRKGPFDVFGVALDSEWNSAIKWNRLAEHLGPQRGKRILDIGASNGYYMFRMAARKPALIIGIEPHLNYYFQFLALSRYLTFTSLYNLPLKLEELPALNGCFDTVLCMGILYHRRSPLDTLLQIRERMVPGGQLVLETLVLEGENEMALFPEKRYAKMKNVFFIPTVACLGHWLRRTGFQDVRCVDISKTTIEEQRKTAWIDTQSLEDFLDPEDPAKTVEGYPAPMRAMVLANAADS</sequence>
<dbReference type="Proteomes" id="UP000427769">
    <property type="component" value="Chromosome"/>
</dbReference>
<keyword evidence="2" id="KW-0819">tRNA processing</keyword>
<dbReference type="KEGG" id="dwd:DSCW_35450"/>
<dbReference type="NCBIfam" id="NF011650">
    <property type="entry name" value="PRK15068.1"/>
    <property type="match status" value="1"/>
</dbReference>
<dbReference type="NCBIfam" id="TIGR00452">
    <property type="entry name" value="tRNA 5-methoxyuridine(34)/uridine 5-oxyacetic acid(34) synthase CmoB"/>
    <property type="match status" value="1"/>
</dbReference>
<evidence type="ECO:0000313" key="5">
    <source>
        <dbReference type="Proteomes" id="UP000427769"/>
    </source>
</evidence>
<feature type="region of interest" description="Disordered" evidence="3">
    <location>
        <begin position="56"/>
        <end position="75"/>
    </location>
</feature>
<dbReference type="Gene3D" id="3.40.50.150">
    <property type="entry name" value="Vaccinia Virus protein VP39"/>
    <property type="match status" value="1"/>
</dbReference>
<dbReference type="CDD" id="cd02440">
    <property type="entry name" value="AdoMet_MTases"/>
    <property type="match status" value="1"/>
</dbReference>
<dbReference type="GO" id="GO:0016765">
    <property type="term" value="F:transferase activity, transferring alkyl or aryl (other than methyl) groups"/>
    <property type="evidence" value="ECO:0007669"/>
    <property type="project" value="InterPro"/>
</dbReference>
<dbReference type="GO" id="GO:0032259">
    <property type="term" value="P:methylation"/>
    <property type="evidence" value="ECO:0007669"/>
    <property type="project" value="UniProtKB-KW"/>
</dbReference>
<dbReference type="SUPFAM" id="SSF53335">
    <property type="entry name" value="S-adenosyl-L-methionine-dependent methyltransferases"/>
    <property type="match status" value="1"/>
</dbReference>
<feature type="compositionally biased region" description="Basic and acidic residues" evidence="3">
    <location>
        <begin position="59"/>
        <end position="72"/>
    </location>
</feature>
<accession>A0A5K7Z543</accession>
<keyword evidence="1 4" id="KW-0808">Transferase</keyword>
<evidence type="ECO:0000256" key="3">
    <source>
        <dbReference type="SAM" id="MobiDB-lite"/>
    </source>
</evidence>
<dbReference type="HAMAP" id="MF_01590">
    <property type="entry name" value="tRNA_carboxymethyltr_CmoB"/>
    <property type="match status" value="1"/>
</dbReference>
<organism evidence="4 5">
    <name type="scientific">Desulfosarcina widdelii</name>
    <dbReference type="NCBI Taxonomy" id="947919"/>
    <lineage>
        <taxon>Bacteria</taxon>
        <taxon>Pseudomonadati</taxon>
        <taxon>Thermodesulfobacteriota</taxon>
        <taxon>Desulfobacteria</taxon>
        <taxon>Desulfobacterales</taxon>
        <taxon>Desulfosarcinaceae</taxon>
        <taxon>Desulfosarcina</taxon>
    </lineage>
</organism>
<dbReference type="InterPro" id="IPR029063">
    <property type="entry name" value="SAM-dependent_MTases_sf"/>
</dbReference>
<dbReference type="Pfam" id="PF08003">
    <property type="entry name" value="Methyltransf_9"/>
    <property type="match status" value="1"/>
</dbReference>
<protein>
    <submittedName>
        <fullName evidence="4">tRNA U34 carboxymethyltransferase</fullName>
    </submittedName>
</protein>
<dbReference type="GO" id="GO:0008168">
    <property type="term" value="F:methyltransferase activity"/>
    <property type="evidence" value="ECO:0007669"/>
    <property type="project" value="UniProtKB-KW"/>
</dbReference>
<dbReference type="InterPro" id="IPR027555">
    <property type="entry name" value="Mo5U34_MeTrfas-like"/>
</dbReference>
<evidence type="ECO:0000313" key="4">
    <source>
        <dbReference type="EMBL" id="BBO76128.1"/>
    </source>
</evidence>
<keyword evidence="5" id="KW-1185">Reference proteome</keyword>
<gene>
    <name evidence="4" type="primary">cmoB</name>
    <name evidence="4" type="ORF">DSCW_35450</name>
</gene>
<dbReference type="OrthoDB" id="9765084at2"/>
<dbReference type="RefSeq" id="WP_155304984.1">
    <property type="nucleotide sequence ID" value="NZ_AP021875.1"/>
</dbReference>
<keyword evidence="4" id="KW-0489">Methyltransferase</keyword>
<proteinExistence type="inferred from homology"/>
<dbReference type="InterPro" id="IPR010017">
    <property type="entry name" value="CmoB"/>
</dbReference>
<dbReference type="AlphaFoldDB" id="A0A5K7Z543"/>
<evidence type="ECO:0000256" key="2">
    <source>
        <dbReference type="ARBA" id="ARBA00022694"/>
    </source>
</evidence>
<evidence type="ECO:0000256" key="1">
    <source>
        <dbReference type="ARBA" id="ARBA00022679"/>
    </source>
</evidence>